<dbReference type="OrthoDB" id="9911100at2"/>
<evidence type="ECO:0000313" key="1">
    <source>
        <dbReference type="EMBL" id="AEV71503.1"/>
    </source>
</evidence>
<name>G8RRR2_MYCRN</name>
<proteinExistence type="predicted"/>
<evidence type="ECO:0000313" key="2">
    <source>
        <dbReference type="Proteomes" id="UP000005442"/>
    </source>
</evidence>
<dbReference type="RefSeq" id="WP_014209318.1">
    <property type="nucleotide sequence ID" value="NC_016604.1"/>
</dbReference>
<protein>
    <submittedName>
        <fullName evidence="1">Uncharacterized protein</fullName>
    </submittedName>
</protein>
<dbReference type="PATRIC" id="fig|710685.3.peg.881"/>
<organism evidence="1 2">
    <name type="scientific">Mycolicibacterium rhodesiae (strain NBB3)</name>
    <name type="common">Mycobacterium rhodesiae</name>
    <dbReference type="NCBI Taxonomy" id="710685"/>
    <lineage>
        <taxon>Bacteria</taxon>
        <taxon>Bacillati</taxon>
        <taxon>Actinomycetota</taxon>
        <taxon>Actinomycetes</taxon>
        <taxon>Mycobacteriales</taxon>
        <taxon>Mycobacteriaceae</taxon>
        <taxon>Mycolicibacterium</taxon>
    </lineage>
</organism>
<keyword evidence="2" id="KW-1185">Reference proteome</keyword>
<reference evidence="1 2" key="1">
    <citation type="submission" date="2011-12" db="EMBL/GenBank/DDBJ databases">
        <title>Complete sequence of Mycobacterium rhodesiae NBB3.</title>
        <authorList>
            <consortium name="US DOE Joint Genome Institute"/>
            <person name="Lucas S."/>
            <person name="Han J."/>
            <person name="Lapidus A."/>
            <person name="Cheng J.-F."/>
            <person name="Goodwin L."/>
            <person name="Pitluck S."/>
            <person name="Peters L."/>
            <person name="Mikhailova N."/>
            <person name="Gu W."/>
            <person name="Detter J.C."/>
            <person name="Han C."/>
            <person name="Tapia R."/>
            <person name="Land M."/>
            <person name="Hauser L."/>
            <person name="Kyrpides N."/>
            <person name="Ivanova N."/>
            <person name="Pagani I."/>
            <person name="Mattes T."/>
            <person name="Holmes A."/>
            <person name="Rutledge P."/>
            <person name="Paulsen I."/>
            <person name="Coleman N."/>
            <person name="Woyke T."/>
        </authorList>
    </citation>
    <scope>NUCLEOTIDE SEQUENCE [LARGE SCALE GENOMIC DNA]</scope>
    <source>
        <strain evidence="1 2">NBB3</strain>
    </source>
</reference>
<dbReference type="Proteomes" id="UP000005442">
    <property type="component" value="Chromosome"/>
</dbReference>
<dbReference type="STRING" id="710685.MycrhN_0873"/>
<accession>G8RRR2</accession>
<sequence>MSRHGYYKQSGGWEPANPNCFYGEDCEVCNPGGIYDRDDDHKPPWEYETDD</sequence>
<dbReference type="KEGG" id="mrh:MycrhN_0873"/>
<dbReference type="EMBL" id="CP003169">
    <property type="protein sequence ID" value="AEV71503.1"/>
    <property type="molecule type" value="Genomic_DNA"/>
</dbReference>
<dbReference type="HOGENOM" id="CLU_3101144_0_0_11"/>
<gene>
    <name evidence="1" type="ordered locus">MycrhN_0873</name>
</gene>
<dbReference type="AlphaFoldDB" id="G8RRR2"/>